<feature type="region of interest" description="Disordered" evidence="1">
    <location>
        <begin position="55"/>
        <end position="104"/>
    </location>
</feature>
<reference evidence="2" key="1">
    <citation type="journal article" date="2020" name="Fungal Divers.">
        <title>Resolving the Mortierellaceae phylogeny through synthesis of multi-gene phylogenetics and phylogenomics.</title>
        <authorList>
            <person name="Vandepol N."/>
            <person name="Liber J."/>
            <person name="Desiro A."/>
            <person name="Na H."/>
            <person name="Kennedy M."/>
            <person name="Barry K."/>
            <person name="Grigoriev I.V."/>
            <person name="Miller A.N."/>
            <person name="O'Donnell K."/>
            <person name="Stajich J.E."/>
            <person name="Bonito G."/>
        </authorList>
    </citation>
    <scope>NUCLEOTIDE SEQUENCE</scope>
    <source>
        <strain evidence="2">MES-2147</strain>
    </source>
</reference>
<keyword evidence="3" id="KW-1185">Reference proteome</keyword>
<evidence type="ECO:0000256" key="1">
    <source>
        <dbReference type="SAM" id="MobiDB-lite"/>
    </source>
</evidence>
<organism evidence="2 3">
    <name type="scientific">Modicella reniformis</name>
    <dbReference type="NCBI Taxonomy" id="1440133"/>
    <lineage>
        <taxon>Eukaryota</taxon>
        <taxon>Fungi</taxon>
        <taxon>Fungi incertae sedis</taxon>
        <taxon>Mucoromycota</taxon>
        <taxon>Mortierellomycotina</taxon>
        <taxon>Mortierellomycetes</taxon>
        <taxon>Mortierellales</taxon>
        <taxon>Mortierellaceae</taxon>
        <taxon>Modicella</taxon>
    </lineage>
</organism>
<proteinExistence type="predicted"/>
<sequence>MSGPLTSSIVQDVLDDGKGLLHLQESLRAVSDVSSSTDSGRDAVVQQVTAFMKENDHQQQLLEQQQQQQQQQQQKHQQEQAQPVSDCPKKDDPDEPKLEPMEED</sequence>
<dbReference type="EMBL" id="JAAAHW010001121">
    <property type="protein sequence ID" value="KAF9996716.1"/>
    <property type="molecule type" value="Genomic_DNA"/>
</dbReference>
<evidence type="ECO:0000313" key="3">
    <source>
        <dbReference type="Proteomes" id="UP000749646"/>
    </source>
</evidence>
<evidence type="ECO:0000313" key="2">
    <source>
        <dbReference type="EMBL" id="KAF9996716.1"/>
    </source>
</evidence>
<name>A0A9P6MFD1_9FUNG</name>
<dbReference type="Proteomes" id="UP000749646">
    <property type="component" value="Unassembled WGS sequence"/>
</dbReference>
<dbReference type="AlphaFoldDB" id="A0A9P6MFD1"/>
<feature type="compositionally biased region" description="Basic and acidic residues" evidence="1">
    <location>
        <begin position="87"/>
        <end position="104"/>
    </location>
</feature>
<comment type="caution">
    <text evidence="2">The sequence shown here is derived from an EMBL/GenBank/DDBJ whole genome shotgun (WGS) entry which is preliminary data.</text>
</comment>
<feature type="compositionally biased region" description="Low complexity" evidence="1">
    <location>
        <begin position="58"/>
        <end position="82"/>
    </location>
</feature>
<gene>
    <name evidence="2" type="ORF">BGZ65_007701</name>
</gene>
<accession>A0A9P6MFD1</accession>
<protein>
    <submittedName>
        <fullName evidence="2">Uncharacterized protein</fullName>
    </submittedName>
</protein>